<keyword evidence="2" id="KW-0472">Membrane</keyword>
<protein>
    <submittedName>
        <fullName evidence="3">Uncharacterized protein</fullName>
    </submittedName>
</protein>
<organism evidence="3 4">
    <name type="scientific">Teladorsagia circumcincta</name>
    <name type="common">Brown stomach worm</name>
    <name type="synonym">Ostertagia circumcincta</name>
    <dbReference type="NCBI Taxonomy" id="45464"/>
    <lineage>
        <taxon>Eukaryota</taxon>
        <taxon>Metazoa</taxon>
        <taxon>Ecdysozoa</taxon>
        <taxon>Nematoda</taxon>
        <taxon>Chromadorea</taxon>
        <taxon>Rhabditida</taxon>
        <taxon>Rhabditina</taxon>
        <taxon>Rhabditomorpha</taxon>
        <taxon>Strongyloidea</taxon>
        <taxon>Trichostrongylidae</taxon>
        <taxon>Teladorsagia</taxon>
    </lineage>
</organism>
<keyword evidence="2" id="KW-0812">Transmembrane</keyword>
<dbReference type="AlphaFoldDB" id="A0A2G9U372"/>
<dbReference type="OrthoDB" id="5871231at2759"/>
<reference evidence="3 4" key="1">
    <citation type="submission" date="2015-09" db="EMBL/GenBank/DDBJ databases">
        <title>Draft genome of the parasitic nematode Teladorsagia circumcincta isolate WARC Sus (inbred).</title>
        <authorList>
            <person name="Mitreva M."/>
        </authorList>
    </citation>
    <scope>NUCLEOTIDE SEQUENCE [LARGE SCALE GENOMIC DNA]</scope>
    <source>
        <strain evidence="3 4">S</strain>
    </source>
</reference>
<feature type="compositionally biased region" description="Basic and acidic residues" evidence="1">
    <location>
        <begin position="32"/>
        <end position="41"/>
    </location>
</feature>
<sequence length="101" mass="11859">MRNKFVVHNQQLQSSQLEMPSVDRSMVSEPNEPSKRNERLKREIRCGSEDRNLIYYFIGALLFCWHMALAEHDPKEYGVEDLVLLSKLDLPSIVDNLQLRQ</sequence>
<evidence type="ECO:0000313" key="4">
    <source>
        <dbReference type="Proteomes" id="UP000230423"/>
    </source>
</evidence>
<evidence type="ECO:0000256" key="2">
    <source>
        <dbReference type="SAM" id="Phobius"/>
    </source>
</evidence>
<dbReference type="EMBL" id="KZ349672">
    <property type="protein sequence ID" value="PIO64683.1"/>
    <property type="molecule type" value="Genomic_DNA"/>
</dbReference>
<feature type="non-terminal residue" evidence="3">
    <location>
        <position position="101"/>
    </location>
</feature>
<evidence type="ECO:0000313" key="3">
    <source>
        <dbReference type="EMBL" id="PIO64683.1"/>
    </source>
</evidence>
<feature type="transmembrane region" description="Helical" evidence="2">
    <location>
        <begin position="53"/>
        <end position="70"/>
    </location>
</feature>
<gene>
    <name evidence="3" type="ORF">TELCIR_13679</name>
</gene>
<accession>A0A2G9U372</accession>
<keyword evidence="2" id="KW-1133">Transmembrane helix</keyword>
<keyword evidence="4" id="KW-1185">Reference proteome</keyword>
<feature type="region of interest" description="Disordered" evidence="1">
    <location>
        <begin position="11"/>
        <end position="41"/>
    </location>
</feature>
<evidence type="ECO:0000256" key="1">
    <source>
        <dbReference type="SAM" id="MobiDB-lite"/>
    </source>
</evidence>
<dbReference type="Proteomes" id="UP000230423">
    <property type="component" value="Unassembled WGS sequence"/>
</dbReference>
<proteinExistence type="predicted"/>
<name>A0A2G9U372_TELCI</name>